<evidence type="ECO:0000313" key="2">
    <source>
        <dbReference type="Proteomes" id="UP001163321"/>
    </source>
</evidence>
<dbReference type="EMBL" id="CM047588">
    <property type="protein sequence ID" value="KAI9906137.1"/>
    <property type="molecule type" value="Genomic_DNA"/>
</dbReference>
<proteinExistence type="predicted"/>
<sequence>MQMAFTPSPAQYLQSVLNGIPLFRSASGADSEGYSNNGFMNTIHELFQRAHEQQHGPPPTSKPFLDKVPVKVWTQEMEKTENQRECVICLSEYEKDDTIIALPCGHTFHKGCGLRWLLEHNVCPTCRYQLPIQTEVSTSQLEQPTTSGTIAGTEPEQDPSMPDTTLSVTGVRRQRPTETFRPREVRQRVNEPAPVDDVVDLDFMLEQEADRFMKEEMANSELLSSTCVQARWGIREDKFAFKTQKIEQNFSNYSALHHRSITLPDPLTVDVLLDEIALVQQAVFTEPDDPKWLVTYMLTLLQCSALDVATFLTSQVQWLTELIEMETEVKWVVVTLADVHDRMGAMTEVDGWQKSKKQSIALYERAITLDHDHCRYYEDRIKKQSN</sequence>
<evidence type="ECO:0000313" key="1">
    <source>
        <dbReference type="EMBL" id="KAI9906137.1"/>
    </source>
</evidence>
<comment type="caution">
    <text evidence="1">The sequence shown here is derived from an EMBL/GenBank/DDBJ whole genome shotgun (WGS) entry which is preliminary data.</text>
</comment>
<reference evidence="1 2" key="1">
    <citation type="journal article" date="2022" name="bioRxiv">
        <title>The genome of the oomycete Peronosclerospora sorghi, a cosmopolitan pathogen of maize and sorghum, is inflated with dispersed pseudogenes.</title>
        <authorList>
            <person name="Fletcher K."/>
            <person name="Martin F."/>
            <person name="Isakeit T."/>
            <person name="Cavanaugh K."/>
            <person name="Magill C."/>
            <person name="Michelmore R."/>
        </authorList>
    </citation>
    <scope>NUCLEOTIDE SEQUENCE [LARGE SCALE GENOMIC DNA]</scope>
    <source>
        <strain evidence="1">P6</strain>
    </source>
</reference>
<accession>A0ACC0VIG2</accession>
<protein>
    <submittedName>
        <fullName evidence="1">Uncharacterized protein</fullName>
    </submittedName>
</protein>
<name>A0ACC0VIG2_9STRA</name>
<organism evidence="1 2">
    <name type="scientific">Peronosclerospora sorghi</name>
    <dbReference type="NCBI Taxonomy" id="230839"/>
    <lineage>
        <taxon>Eukaryota</taxon>
        <taxon>Sar</taxon>
        <taxon>Stramenopiles</taxon>
        <taxon>Oomycota</taxon>
        <taxon>Peronosporomycetes</taxon>
        <taxon>Peronosporales</taxon>
        <taxon>Peronosporaceae</taxon>
        <taxon>Peronosclerospora</taxon>
    </lineage>
</organism>
<keyword evidence="2" id="KW-1185">Reference proteome</keyword>
<gene>
    <name evidence="1" type="ORF">PsorP6_014136</name>
</gene>
<dbReference type="Proteomes" id="UP001163321">
    <property type="component" value="Chromosome 9"/>
</dbReference>